<dbReference type="Pfam" id="PF01425">
    <property type="entry name" value="Amidase"/>
    <property type="match status" value="1"/>
</dbReference>
<gene>
    <name evidence="2" type="primary">faah2a</name>
    <name evidence="2" type="ORF">CDAR_212861</name>
</gene>
<dbReference type="Proteomes" id="UP001054837">
    <property type="component" value="Unassembled WGS sequence"/>
</dbReference>
<dbReference type="AlphaFoldDB" id="A0AAV4MCM3"/>
<dbReference type="GO" id="GO:0016787">
    <property type="term" value="F:hydrolase activity"/>
    <property type="evidence" value="ECO:0007669"/>
    <property type="project" value="UniProtKB-KW"/>
</dbReference>
<reference evidence="2 3" key="1">
    <citation type="submission" date="2021-06" db="EMBL/GenBank/DDBJ databases">
        <title>Caerostris darwini draft genome.</title>
        <authorList>
            <person name="Kono N."/>
            <person name="Arakawa K."/>
        </authorList>
    </citation>
    <scope>NUCLEOTIDE SEQUENCE [LARGE SCALE GENOMIC DNA]</scope>
</reference>
<name>A0AAV4MCM3_9ARAC</name>
<dbReference type="EMBL" id="BPLQ01000335">
    <property type="protein sequence ID" value="GIX70103.1"/>
    <property type="molecule type" value="Genomic_DNA"/>
</dbReference>
<dbReference type="InterPro" id="IPR023631">
    <property type="entry name" value="Amidase_dom"/>
</dbReference>
<protein>
    <submittedName>
        <fullName evidence="2">Fatty-acid amide hydrolase 2-A</fullName>
    </submittedName>
</protein>
<dbReference type="PANTHER" id="PTHR43372">
    <property type="entry name" value="FATTY-ACID AMIDE HYDROLASE"/>
    <property type="match status" value="1"/>
</dbReference>
<keyword evidence="2" id="KW-0378">Hydrolase</keyword>
<proteinExistence type="predicted"/>
<evidence type="ECO:0000313" key="3">
    <source>
        <dbReference type="Proteomes" id="UP001054837"/>
    </source>
</evidence>
<dbReference type="InterPro" id="IPR052739">
    <property type="entry name" value="FAAH2"/>
</dbReference>
<accession>A0AAV4MCM3</accession>
<dbReference type="Gene3D" id="3.90.1300.10">
    <property type="entry name" value="Amidase signature (AS) domain"/>
    <property type="match status" value="1"/>
</dbReference>
<dbReference type="InterPro" id="IPR036928">
    <property type="entry name" value="AS_sf"/>
</dbReference>
<dbReference type="SUPFAM" id="SSF75304">
    <property type="entry name" value="Amidase signature (AS) enzymes"/>
    <property type="match status" value="1"/>
</dbReference>
<feature type="domain" description="Amidase" evidence="1">
    <location>
        <begin position="69"/>
        <end position="138"/>
    </location>
</feature>
<organism evidence="2 3">
    <name type="scientific">Caerostris darwini</name>
    <dbReference type="NCBI Taxonomy" id="1538125"/>
    <lineage>
        <taxon>Eukaryota</taxon>
        <taxon>Metazoa</taxon>
        <taxon>Ecdysozoa</taxon>
        <taxon>Arthropoda</taxon>
        <taxon>Chelicerata</taxon>
        <taxon>Arachnida</taxon>
        <taxon>Araneae</taxon>
        <taxon>Araneomorphae</taxon>
        <taxon>Entelegynae</taxon>
        <taxon>Araneoidea</taxon>
        <taxon>Araneidae</taxon>
        <taxon>Caerostris</taxon>
    </lineage>
</organism>
<dbReference type="PANTHER" id="PTHR43372:SF2">
    <property type="entry name" value="IP13792P"/>
    <property type="match status" value="1"/>
</dbReference>
<keyword evidence="3" id="KW-1185">Reference proteome</keyword>
<evidence type="ECO:0000313" key="2">
    <source>
        <dbReference type="EMBL" id="GIX70103.1"/>
    </source>
</evidence>
<dbReference type="GO" id="GO:0012505">
    <property type="term" value="C:endomembrane system"/>
    <property type="evidence" value="ECO:0007669"/>
    <property type="project" value="TreeGrafter"/>
</dbReference>
<evidence type="ECO:0000259" key="1">
    <source>
        <dbReference type="Pfam" id="PF01425"/>
    </source>
</evidence>
<sequence length="140" mass="16041">MDMIFKICAESIRILVTLTRPVSDYFLAFFYRLFMGKTKMLPPIDDKILLTPAVELAEKIRKRQIKCEEVMNAYIKRAKSVHPYINAFVDQRFEEALKDAKEVDKFLESGTKSEKDIARDTPLLGVPFSCKETIGVTGKS</sequence>
<comment type="caution">
    <text evidence="2">The sequence shown here is derived from an EMBL/GenBank/DDBJ whole genome shotgun (WGS) entry which is preliminary data.</text>
</comment>